<protein>
    <submittedName>
        <fullName evidence="1">Uncharacterized protein</fullName>
    </submittedName>
</protein>
<dbReference type="OrthoDB" id="5272396at2759"/>
<dbReference type="AlphaFoldDB" id="A0A6A6T9P8"/>
<proteinExistence type="predicted"/>
<gene>
    <name evidence="1" type="ORF">K491DRAFT_414336</name>
</gene>
<dbReference type="Proteomes" id="UP000799324">
    <property type="component" value="Unassembled WGS sequence"/>
</dbReference>
<evidence type="ECO:0000313" key="2">
    <source>
        <dbReference type="Proteomes" id="UP000799324"/>
    </source>
</evidence>
<accession>A0A6A6T9P8</accession>
<keyword evidence="2" id="KW-1185">Reference proteome</keyword>
<organism evidence="1 2">
    <name type="scientific">Lophiostoma macrostomum CBS 122681</name>
    <dbReference type="NCBI Taxonomy" id="1314788"/>
    <lineage>
        <taxon>Eukaryota</taxon>
        <taxon>Fungi</taxon>
        <taxon>Dikarya</taxon>
        <taxon>Ascomycota</taxon>
        <taxon>Pezizomycotina</taxon>
        <taxon>Dothideomycetes</taxon>
        <taxon>Pleosporomycetidae</taxon>
        <taxon>Pleosporales</taxon>
        <taxon>Lophiostomataceae</taxon>
        <taxon>Lophiostoma</taxon>
    </lineage>
</organism>
<evidence type="ECO:0000313" key="1">
    <source>
        <dbReference type="EMBL" id="KAF2655663.1"/>
    </source>
</evidence>
<name>A0A6A6T9P8_9PLEO</name>
<sequence length="233" mass="26911">MDLPPEIRLMIAEYALSHPDELCWYWTTPKSDGPKMPAGGFHYDRSGISLNNPLASVCKQLQDETKDIVFKVNSLLFHPWRMNVRRGDRLSLRHIVAAFRYFVENSTPGVLACCHTISISLILGWLDDEPNLLNEWSALVQMVPNIEIRCLPVGWDLTDNYFQGYEEIIMEFMGRGQGLEQRLRDLRYQSFGRALRFYPACPVAQIKKYSQYLSHADVQIAYGWFEHGIGYNS</sequence>
<reference evidence="1" key="1">
    <citation type="journal article" date="2020" name="Stud. Mycol.">
        <title>101 Dothideomycetes genomes: a test case for predicting lifestyles and emergence of pathogens.</title>
        <authorList>
            <person name="Haridas S."/>
            <person name="Albert R."/>
            <person name="Binder M."/>
            <person name="Bloem J."/>
            <person name="Labutti K."/>
            <person name="Salamov A."/>
            <person name="Andreopoulos B."/>
            <person name="Baker S."/>
            <person name="Barry K."/>
            <person name="Bills G."/>
            <person name="Bluhm B."/>
            <person name="Cannon C."/>
            <person name="Castanera R."/>
            <person name="Culley D."/>
            <person name="Daum C."/>
            <person name="Ezra D."/>
            <person name="Gonzalez J."/>
            <person name="Henrissat B."/>
            <person name="Kuo A."/>
            <person name="Liang C."/>
            <person name="Lipzen A."/>
            <person name="Lutzoni F."/>
            <person name="Magnuson J."/>
            <person name="Mondo S."/>
            <person name="Nolan M."/>
            <person name="Ohm R."/>
            <person name="Pangilinan J."/>
            <person name="Park H.-J."/>
            <person name="Ramirez L."/>
            <person name="Alfaro M."/>
            <person name="Sun H."/>
            <person name="Tritt A."/>
            <person name="Yoshinaga Y."/>
            <person name="Zwiers L.-H."/>
            <person name="Turgeon B."/>
            <person name="Goodwin S."/>
            <person name="Spatafora J."/>
            <person name="Crous P."/>
            <person name="Grigoriev I."/>
        </authorList>
    </citation>
    <scope>NUCLEOTIDE SEQUENCE</scope>
    <source>
        <strain evidence="1">CBS 122681</strain>
    </source>
</reference>
<dbReference type="EMBL" id="MU004346">
    <property type="protein sequence ID" value="KAF2655663.1"/>
    <property type="molecule type" value="Genomic_DNA"/>
</dbReference>